<comment type="caution">
    <text evidence="8">The sequence shown here is derived from an EMBL/GenBank/DDBJ whole genome shotgun (WGS) entry which is preliminary data.</text>
</comment>
<evidence type="ECO:0000313" key="8">
    <source>
        <dbReference type="EMBL" id="MBS9523967.1"/>
    </source>
</evidence>
<evidence type="ECO:0000256" key="2">
    <source>
        <dbReference type="ARBA" id="ARBA00022475"/>
    </source>
</evidence>
<dbReference type="PANTHER" id="PTHR30294:SF29">
    <property type="entry name" value="MULTIDRUG ABC TRANSPORTER PERMEASE YBHS-RELATED"/>
    <property type="match status" value="1"/>
</dbReference>
<evidence type="ECO:0000256" key="6">
    <source>
        <dbReference type="SAM" id="Phobius"/>
    </source>
</evidence>
<dbReference type="Proteomes" id="UP001319104">
    <property type="component" value="Unassembled WGS sequence"/>
</dbReference>
<dbReference type="InterPro" id="IPR013525">
    <property type="entry name" value="ABC2_TM"/>
</dbReference>
<dbReference type="InterPro" id="IPR019860">
    <property type="entry name" value="Motility-assoc_ABC_perm_GldF"/>
</dbReference>
<dbReference type="PANTHER" id="PTHR30294">
    <property type="entry name" value="MEMBRANE COMPONENT OF ABC TRANSPORTER YHHJ-RELATED"/>
    <property type="match status" value="1"/>
</dbReference>
<evidence type="ECO:0000256" key="4">
    <source>
        <dbReference type="ARBA" id="ARBA00022989"/>
    </source>
</evidence>
<keyword evidence="5 6" id="KW-0472">Membrane</keyword>
<evidence type="ECO:0000313" key="9">
    <source>
        <dbReference type="Proteomes" id="UP001319104"/>
    </source>
</evidence>
<gene>
    <name evidence="8" type="primary">gldF</name>
    <name evidence="8" type="ORF">KI659_08060</name>
</gene>
<reference evidence="8 9" key="1">
    <citation type="submission" date="2021-05" db="EMBL/GenBank/DDBJ databases">
        <authorList>
            <person name="Zhang Z.D."/>
            <person name="Osman G."/>
        </authorList>
    </citation>
    <scope>NUCLEOTIDE SEQUENCE [LARGE SCALE GENOMIC DNA]</scope>
    <source>
        <strain evidence="8 9">KCTC 32217</strain>
    </source>
</reference>
<feature type="domain" description="ABC-2 type transporter transmembrane" evidence="7">
    <location>
        <begin position="52"/>
        <end position="228"/>
    </location>
</feature>
<keyword evidence="2" id="KW-1003">Cell membrane</keyword>
<evidence type="ECO:0000256" key="3">
    <source>
        <dbReference type="ARBA" id="ARBA00022692"/>
    </source>
</evidence>
<dbReference type="RefSeq" id="WP_213944834.1">
    <property type="nucleotide sequence ID" value="NZ_JAHCMY010000003.1"/>
</dbReference>
<feature type="transmembrane region" description="Helical" evidence="6">
    <location>
        <begin position="94"/>
        <end position="115"/>
    </location>
</feature>
<dbReference type="Pfam" id="PF12698">
    <property type="entry name" value="ABC2_membrane_3"/>
    <property type="match status" value="1"/>
</dbReference>
<organism evidence="8 9">
    <name type="scientific">Litoribacter ruber</name>
    <dbReference type="NCBI Taxonomy" id="702568"/>
    <lineage>
        <taxon>Bacteria</taxon>
        <taxon>Pseudomonadati</taxon>
        <taxon>Bacteroidota</taxon>
        <taxon>Cytophagia</taxon>
        <taxon>Cytophagales</taxon>
        <taxon>Cyclobacteriaceae</taxon>
        <taxon>Litoribacter</taxon>
    </lineage>
</organism>
<dbReference type="InterPro" id="IPR051449">
    <property type="entry name" value="ABC-2_transporter_component"/>
</dbReference>
<keyword evidence="4 6" id="KW-1133">Transmembrane helix</keyword>
<keyword evidence="9" id="KW-1185">Reference proteome</keyword>
<feature type="transmembrane region" description="Helical" evidence="6">
    <location>
        <begin position="213"/>
        <end position="237"/>
    </location>
</feature>
<feature type="transmembrane region" description="Helical" evidence="6">
    <location>
        <begin position="12"/>
        <end position="35"/>
    </location>
</feature>
<feature type="transmembrane region" description="Helical" evidence="6">
    <location>
        <begin position="167"/>
        <end position="193"/>
    </location>
</feature>
<keyword evidence="3 6" id="KW-0812">Transmembrane</keyword>
<protein>
    <submittedName>
        <fullName evidence="8">Gliding motility-associated ABC transporter permease subunit GldF</fullName>
    </submittedName>
</protein>
<dbReference type="NCBIfam" id="TIGR03518">
    <property type="entry name" value="ABC_perm_GldF"/>
    <property type="match status" value="1"/>
</dbReference>
<dbReference type="GO" id="GO:0005886">
    <property type="term" value="C:plasma membrane"/>
    <property type="evidence" value="ECO:0007669"/>
    <property type="project" value="UniProtKB-SubCell"/>
</dbReference>
<comment type="subcellular location">
    <subcellularLocation>
        <location evidence="1">Cell membrane</location>
        <topology evidence="1">Multi-pass membrane protein</topology>
    </subcellularLocation>
</comment>
<dbReference type="AlphaFoldDB" id="A0AAP2CH21"/>
<dbReference type="GO" id="GO:0140359">
    <property type="term" value="F:ABC-type transporter activity"/>
    <property type="evidence" value="ECO:0007669"/>
    <property type="project" value="InterPro"/>
</dbReference>
<feature type="transmembrane region" description="Helical" evidence="6">
    <location>
        <begin position="55"/>
        <end position="73"/>
    </location>
</feature>
<proteinExistence type="predicted"/>
<evidence type="ECO:0000256" key="5">
    <source>
        <dbReference type="ARBA" id="ARBA00023136"/>
    </source>
</evidence>
<feature type="transmembrane region" description="Helical" evidence="6">
    <location>
        <begin position="135"/>
        <end position="155"/>
    </location>
</feature>
<dbReference type="EMBL" id="JAHCMY010000003">
    <property type="protein sequence ID" value="MBS9523967.1"/>
    <property type="molecule type" value="Genomic_DNA"/>
</dbReference>
<accession>A0AAP2CH21</accession>
<sequence length="240" mass="26524">MGSLLKKEINSFFNQLTGYLIVIIFLISIGLIVWVFPDTSVLEYGYADLDPLFTYTPFVFVFLVPAITMKMIAEEKKTGTWELLMTSPINPFQIVLAKYLAAVLLVLIAVLPTLIYHFSISQLGSPVGNIDSAGFFGSFIGLVFIGAVFSAIGIFSSALTDNQIVAFVIGVFLSFFLYFGLTAVTDLMALSQFSLWLENVSLSYHYRSLSRGVIVSSNLLYFFALITVLLGATALIIRRK</sequence>
<evidence type="ECO:0000256" key="1">
    <source>
        <dbReference type="ARBA" id="ARBA00004651"/>
    </source>
</evidence>
<name>A0AAP2CH21_9BACT</name>
<evidence type="ECO:0000259" key="7">
    <source>
        <dbReference type="Pfam" id="PF12698"/>
    </source>
</evidence>